<dbReference type="Proteomes" id="UP000543224">
    <property type="component" value="Unassembled WGS sequence"/>
</dbReference>
<feature type="non-terminal residue" evidence="4">
    <location>
        <position position="347"/>
    </location>
</feature>
<dbReference type="GO" id="GO:0030170">
    <property type="term" value="F:pyridoxal phosphate binding"/>
    <property type="evidence" value="ECO:0007669"/>
    <property type="project" value="InterPro"/>
</dbReference>
<protein>
    <submittedName>
        <fullName evidence="4">Glutamate-1-semialdehyde 2,1-aminomutase</fullName>
    </submittedName>
</protein>
<evidence type="ECO:0000256" key="2">
    <source>
        <dbReference type="ARBA" id="ARBA00022898"/>
    </source>
</evidence>
<dbReference type="SUPFAM" id="SSF53383">
    <property type="entry name" value="PLP-dependent transferases"/>
    <property type="match status" value="1"/>
</dbReference>
<dbReference type="InterPro" id="IPR015424">
    <property type="entry name" value="PyrdxlP-dep_Trfase"/>
</dbReference>
<sequence>MSEAGDKLYSFEHSMELFSEAAKVIPGAIYGHVSPTLQVPGFFPYYTARAEGCRYWDIDGNEFIDYMCAYGPMILGYNYRPVEEAAAAQRALANCTNHPAPVMIELAEYLVDTVPTADWALFAKNGGDMTTFAVLVARAHTNRKKVVTVRGHYHGVAPWCTAIGHGGNTPEDHLNNLQVEWNDLEGFATLVRSHPDEIAAFIAMPYHHVTFDHQVMPAPGYWEGVEKICRTEGIVLISDDVRTGFRLHLGGSNEYFGYKPDLITFSKAMGNGYSISACVGRKELKNAAAKVFYTGSFWFSAEPMAAALATLKALQETSAVEKIYRIGKMLMNGLEELGSRYGLEITT</sequence>
<evidence type="ECO:0000313" key="4">
    <source>
        <dbReference type="EMBL" id="GFP25630.1"/>
    </source>
</evidence>
<dbReference type="InterPro" id="IPR015421">
    <property type="entry name" value="PyrdxlP-dep_Trfase_major"/>
</dbReference>
<reference evidence="4 5" key="1">
    <citation type="journal article" date="2020" name="Front. Microbiol.">
        <title>Single-cell genomics of novel Actinobacteria with the Wood-Ljungdahl pathway discovered in a serpentinizing system.</title>
        <authorList>
            <person name="Merino N."/>
            <person name="Kawai M."/>
            <person name="Boyd E.S."/>
            <person name="Colman D.R."/>
            <person name="McGlynn S.E."/>
            <person name="Nealson K.H."/>
            <person name="Kurokawa K."/>
            <person name="Hongoh Y."/>
        </authorList>
    </citation>
    <scope>NUCLEOTIDE SEQUENCE [LARGE SCALE GENOMIC DNA]</scope>
    <source>
        <strain evidence="4 5">S25</strain>
    </source>
</reference>
<organism evidence="4 5">
    <name type="scientific">Candidatus Hakubella thermalkaliphila</name>
    <dbReference type="NCBI Taxonomy" id="2754717"/>
    <lineage>
        <taxon>Bacteria</taxon>
        <taxon>Bacillati</taxon>
        <taxon>Actinomycetota</taxon>
        <taxon>Actinomycetota incertae sedis</taxon>
        <taxon>Candidatus Hakubellales</taxon>
        <taxon>Candidatus Hakubellaceae</taxon>
        <taxon>Candidatus Hakubella</taxon>
    </lineage>
</organism>
<dbReference type="AlphaFoldDB" id="A0A6V8P1I5"/>
<proteinExistence type="inferred from homology"/>
<dbReference type="PANTHER" id="PTHR43713">
    <property type="entry name" value="GLUTAMATE-1-SEMIALDEHYDE 2,1-AMINOMUTASE"/>
    <property type="match status" value="1"/>
</dbReference>
<dbReference type="InterPro" id="IPR049704">
    <property type="entry name" value="Aminotrans_3_PPA_site"/>
</dbReference>
<dbReference type="EMBL" id="BLRX01000143">
    <property type="protein sequence ID" value="GFP25630.1"/>
    <property type="molecule type" value="Genomic_DNA"/>
</dbReference>
<dbReference type="PANTHER" id="PTHR43713:SF3">
    <property type="entry name" value="GLUTAMATE-1-SEMIALDEHYDE 2,1-AMINOMUTASE 1, CHLOROPLASTIC-RELATED"/>
    <property type="match status" value="1"/>
</dbReference>
<evidence type="ECO:0000313" key="5">
    <source>
        <dbReference type="Proteomes" id="UP000543224"/>
    </source>
</evidence>
<evidence type="ECO:0000256" key="1">
    <source>
        <dbReference type="ARBA" id="ARBA00001933"/>
    </source>
</evidence>
<keyword evidence="2 3" id="KW-0663">Pyridoxal phosphate</keyword>
<accession>A0A6V8P1I5</accession>
<dbReference type="PROSITE" id="PS00600">
    <property type="entry name" value="AA_TRANSFER_CLASS_3"/>
    <property type="match status" value="1"/>
</dbReference>
<name>A0A6V8P1I5_9ACTN</name>
<dbReference type="PIRSF" id="PIRSF000521">
    <property type="entry name" value="Transaminase_4ab_Lys_Orn"/>
    <property type="match status" value="1"/>
</dbReference>
<dbReference type="Pfam" id="PF00202">
    <property type="entry name" value="Aminotran_3"/>
    <property type="match status" value="1"/>
</dbReference>
<dbReference type="Gene3D" id="3.90.1150.10">
    <property type="entry name" value="Aspartate Aminotransferase, domain 1"/>
    <property type="match status" value="1"/>
</dbReference>
<dbReference type="GO" id="GO:0008483">
    <property type="term" value="F:transaminase activity"/>
    <property type="evidence" value="ECO:0007669"/>
    <property type="project" value="InterPro"/>
</dbReference>
<comment type="similarity">
    <text evidence="3">Belongs to the class-III pyridoxal-phosphate-dependent aminotransferase family.</text>
</comment>
<gene>
    <name evidence="4" type="ORF">HKBW3S25_01110</name>
</gene>
<comment type="caution">
    <text evidence="4">The sequence shown here is derived from an EMBL/GenBank/DDBJ whole genome shotgun (WGS) entry which is preliminary data.</text>
</comment>
<dbReference type="InterPro" id="IPR015422">
    <property type="entry name" value="PyrdxlP-dep_Trfase_small"/>
</dbReference>
<evidence type="ECO:0000256" key="3">
    <source>
        <dbReference type="RuleBase" id="RU003560"/>
    </source>
</evidence>
<comment type="cofactor">
    <cofactor evidence="1">
        <name>pyridoxal 5'-phosphate</name>
        <dbReference type="ChEBI" id="CHEBI:597326"/>
    </cofactor>
</comment>
<dbReference type="Gene3D" id="3.40.640.10">
    <property type="entry name" value="Type I PLP-dependent aspartate aminotransferase-like (Major domain)"/>
    <property type="match status" value="1"/>
</dbReference>
<dbReference type="InterPro" id="IPR005814">
    <property type="entry name" value="Aminotrans_3"/>
</dbReference>